<dbReference type="Proteomes" id="UP000217065">
    <property type="component" value="Unassembled WGS sequence"/>
</dbReference>
<reference evidence="2 3" key="1">
    <citation type="submission" date="2017-07" db="EMBL/GenBank/DDBJ databases">
        <title>Tetzosporium hominis gen.nov. sp.nov.</title>
        <authorList>
            <person name="Tetz G."/>
            <person name="Tetz V."/>
        </authorList>
    </citation>
    <scope>NUCLEOTIDE SEQUENCE [LARGE SCALE GENOMIC DNA]</scope>
    <source>
        <strain evidence="2 3">VT-49</strain>
    </source>
</reference>
<protein>
    <submittedName>
        <fullName evidence="2">Transcriptional regulator</fullName>
    </submittedName>
</protein>
<gene>
    <name evidence="2" type="ORF">CF394_06950</name>
</gene>
<dbReference type="RefSeq" id="WP_094942525.1">
    <property type="nucleotide sequence ID" value="NZ_NOKQ01000196.1"/>
</dbReference>
<dbReference type="PANTHER" id="PTHR30595">
    <property type="entry name" value="GLPR-RELATED TRANSCRIPTIONAL REPRESSOR"/>
    <property type="match status" value="1"/>
</dbReference>
<accession>A0A264W616</accession>
<dbReference type="AlphaFoldDB" id="A0A264W616"/>
<feature type="domain" description="Schlafen AlbA-2" evidence="1">
    <location>
        <begin position="18"/>
        <end position="147"/>
    </location>
</feature>
<dbReference type="Pfam" id="PF04326">
    <property type="entry name" value="SLFN_AlbA_2"/>
    <property type="match status" value="1"/>
</dbReference>
<dbReference type="EMBL" id="NOKQ01000196">
    <property type="protein sequence ID" value="OZS78487.1"/>
    <property type="molecule type" value="Genomic_DNA"/>
</dbReference>
<evidence type="ECO:0000313" key="3">
    <source>
        <dbReference type="Proteomes" id="UP000217065"/>
    </source>
</evidence>
<dbReference type="Gene3D" id="3.30.950.30">
    <property type="entry name" value="Schlafen, AAA domain"/>
    <property type="match status" value="1"/>
</dbReference>
<name>A0A264W616_9BACL</name>
<sequence length="385" mass="45413">MGNNLASKIYTLINKKAEGDYWDFKQEWHKDNERLLHDILCFANTVHDRDCYLIIGVLDDGEVLGLNDENRVKQVAILDLLSNTVFAGDNTPEVKVETIRINGKEIDILTVFNSYNVPFYLKNKSKKYHNIKEGYIYTRIGDRNTPINQNANIQQIEMLWKKRLGLTQPPLTQIINRLENKLEWVENNGTHYNIYNPEFKLVEEYDDEEYDRRSGEFYVYSQTNSKFMYKDLKIMCNETVLDNFQLVVLDSGRYKTPIPERGFVGRDQWGIDYKYSYRYYLKDSTVYKLQQFLFDDEDMEEVYAKRNLDEVVLYFENEEEKLSFEAYVECNLATIENYMSDAEQVHFTVDTGDEREAEVNKHGLSVGLALNKALQDFKELPIKMK</sequence>
<evidence type="ECO:0000259" key="1">
    <source>
        <dbReference type="Pfam" id="PF04326"/>
    </source>
</evidence>
<dbReference type="InterPro" id="IPR038461">
    <property type="entry name" value="Schlafen_AlbA_2_dom_sf"/>
</dbReference>
<dbReference type="InterPro" id="IPR007421">
    <property type="entry name" value="Schlafen_AlbA_2_dom"/>
</dbReference>
<organism evidence="2 3">
    <name type="scientific">Tetzosporium hominis</name>
    <dbReference type="NCBI Taxonomy" id="2020506"/>
    <lineage>
        <taxon>Bacteria</taxon>
        <taxon>Bacillati</taxon>
        <taxon>Bacillota</taxon>
        <taxon>Bacilli</taxon>
        <taxon>Bacillales</taxon>
        <taxon>Caryophanaceae</taxon>
        <taxon>Tetzosporium</taxon>
    </lineage>
</organism>
<dbReference type="PANTHER" id="PTHR30595:SF6">
    <property type="entry name" value="SCHLAFEN ALBA-2 DOMAIN-CONTAINING PROTEIN"/>
    <property type="match status" value="1"/>
</dbReference>
<proteinExistence type="predicted"/>
<keyword evidence="3" id="KW-1185">Reference proteome</keyword>
<dbReference type="OrthoDB" id="869451at2"/>
<evidence type="ECO:0000313" key="2">
    <source>
        <dbReference type="EMBL" id="OZS78487.1"/>
    </source>
</evidence>
<comment type="caution">
    <text evidence="2">The sequence shown here is derived from an EMBL/GenBank/DDBJ whole genome shotgun (WGS) entry which is preliminary data.</text>
</comment>